<reference evidence="1" key="1">
    <citation type="submission" date="2023-10" db="EMBL/GenBank/DDBJ databases">
        <title>Genome assembly of Pristionchus species.</title>
        <authorList>
            <person name="Yoshida K."/>
            <person name="Sommer R.J."/>
        </authorList>
    </citation>
    <scope>NUCLEOTIDE SEQUENCE</scope>
    <source>
        <strain evidence="1">RS5133</strain>
    </source>
</reference>
<accession>A0AAV5X477</accession>
<gene>
    <name evidence="1" type="ORF">PFISCL1PPCAC_28161</name>
</gene>
<organism evidence="1 2">
    <name type="scientific">Pristionchus fissidentatus</name>
    <dbReference type="NCBI Taxonomy" id="1538716"/>
    <lineage>
        <taxon>Eukaryota</taxon>
        <taxon>Metazoa</taxon>
        <taxon>Ecdysozoa</taxon>
        <taxon>Nematoda</taxon>
        <taxon>Chromadorea</taxon>
        <taxon>Rhabditida</taxon>
        <taxon>Rhabditina</taxon>
        <taxon>Diplogasteromorpha</taxon>
        <taxon>Diplogasteroidea</taxon>
        <taxon>Neodiplogasteridae</taxon>
        <taxon>Pristionchus</taxon>
    </lineage>
</organism>
<feature type="non-terminal residue" evidence="1">
    <location>
        <position position="1"/>
    </location>
</feature>
<name>A0AAV5X477_9BILA</name>
<dbReference type="Proteomes" id="UP001432322">
    <property type="component" value="Unassembled WGS sequence"/>
</dbReference>
<protein>
    <submittedName>
        <fullName evidence="1">Uncharacterized protein</fullName>
    </submittedName>
</protein>
<dbReference type="EMBL" id="BTSY01000007">
    <property type="protein sequence ID" value="GMT36864.1"/>
    <property type="molecule type" value="Genomic_DNA"/>
</dbReference>
<evidence type="ECO:0000313" key="1">
    <source>
        <dbReference type="EMBL" id="GMT36864.1"/>
    </source>
</evidence>
<evidence type="ECO:0000313" key="2">
    <source>
        <dbReference type="Proteomes" id="UP001432322"/>
    </source>
</evidence>
<proteinExistence type="predicted"/>
<keyword evidence="2" id="KW-1185">Reference proteome</keyword>
<comment type="caution">
    <text evidence="1">The sequence shown here is derived from an EMBL/GenBank/DDBJ whole genome shotgun (WGS) entry which is preliminary data.</text>
</comment>
<sequence length="160" mass="19405">CFESLGQEYSLEKRCDFFTTVFRIYHTSSAELRIANHNMTEEEKQIVNIYFIPAFLNLFHYYSIDKSLPLLREIIGGMSYFRVEIFPVFVNFLQEHHYNSSMEIGPFVMLRVEYLARRWIPMEFSFKVCFKRRELNNSWWDDTDDGVNVKYYLHEYLLTD</sequence>
<dbReference type="AlphaFoldDB" id="A0AAV5X477"/>